<dbReference type="SUPFAM" id="SSF103473">
    <property type="entry name" value="MFS general substrate transporter"/>
    <property type="match status" value="1"/>
</dbReference>
<comment type="caution">
    <text evidence="3">The sequence shown here is derived from an EMBL/GenBank/DDBJ whole genome shotgun (WGS) entry which is preliminary data.</text>
</comment>
<dbReference type="EMBL" id="BOPL01000014">
    <property type="protein sequence ID" value="GIK07563.1"/>
    <property type="molecule type" value="Genomic_DNA"/>
</dbReference>
<dbReference type="AlphaFoldDB" id="A0A9P3C7F9"/>
<evidence type="ECO:0000256" key="2">
    <source>
        <dbReference type="SAM" id="Phobius"/>
    </source>
</evidence>
<feature type="compositionally biased region" description="Polar residues" evidence="1">
    <location>
        <begin position="1"/>
        <end position="14"/>
    </location>
</feature>
<feature type="transmembrane region" description="Helical" evidence="2">
    <location>
        <begin position="90"/>
        <end position="108"/>
    </location>
</feature>
<dbReference type="GeneID" id="66931211"/>
<gene>
    <name evidence="3" type="ORF">Aspvir_003229</name>
</gene>
<feature type="region of interest" description="Disordered" evidence="1">
    <location>
        <begin position="1"/>
        <end position="30"/>
    </location>
</feature>
<feature type="compositionally biased region" description="Basic and acidic residues" evidence="1">
    <location>
        <begin position="15"/>
        <end position="24"/>
    </location>
</feature>
<keyword evidence="2" id="KW-1133">Transmembrane helix</keyword>
<dbReference type="InterPro" id="IPR036259">
    <property type="entry name" value="MFS_trans_sf"/>
</dbReference>
<dbReference type="RefSeq" id="XP_043130749.1">
    <property type="nucleotide sequence ID" value="XM_043274814.1"/>
</dbReference>
<dbReference type="Proteomes" id="UP000710440">
    <property type="component" value="Unassembled WGS sequence"/>
</dbReference>
<evidence type="ECO:0000256" key="1">
    <source>
        <dbReference type="SAM" id="MobiDB-lite"/>
    </source>
</evidence>
<keyword evidence="2" id="KW-0472">Membrane</keyword>
<dbReference type="OrthoDB" id="3561359at2759"/>
<organism evidence="3 4">
    <name type="scientific">Aspergillus viridinutans</name>
    <dbReference type="NCBI Taxonomy" id="75553"/>
    <lineage>
        <taxon>Eukaryota</taxon>
        <taxon>Fungi</taxon>
        <taxon>Dikarya</taxon>
        <taxon>Ascomycota</taxon>
        <taxon>Pezizomycotina</taxon>
        <taxon>Eurotiomycetes</taxon>
        <taxon>Eurotiomycetidae</taxon>
        <taxon>Eurotiales</taxon>
        <taxon>Aspergillaceae</taxon>
        <taxon>Aspergillus</taxon>
        <taxon>Aspergillus subgen. Fumigati</taxon>
    </lineage>
</organism>
<reference evidence="3 4" key="1">
    <citation type="submission" date="2021-02" db="EMBL/GenBank/DDBJ databases">
        <title>Pan-genome distribution and transcriptional activeness of fungal secondary metabolism genes in Aspergillus section Fumigati.</title>
        <authorList>
            <person name="Takahashi H."/>
            <person name="Umemura M."/>
            <person name="Ninomiya A."/>
            <person name="Kusuya Y."/>
            <person name="Urayama S."/>
            <person name="Shimizu M."/>
            <person name="Watanabe A."/>
            <person name="Kamei K."/>
            <person name="Yaguchi T."/>
            <person name="Hagiwara D."/>
        </authorList>
    </citation>
    <scope>NUCLEOTIDE SEQUENCE [LARGE SCALE GENOMIC DNA]</scope>
    <source>
        <strain evidence="3 4">IFM 47045</strain>
    </source>
</reference>
<keyword evidence="2" id="KW-0812">Transmembrane</keyword>
<evidence type="ECO:0000313" key="3">
    <source>
        <dbReference type="EMBL" id="GIK07563.1"/>
    </source>
</evidence>
<accession>A0A9P3C7F9</accession>
<feature type="transmembrane region" description="Helical" evidence="2">
    <location>
        <begin position="59"/>
        <end position="78"/>
    </location>
</feature>
<sequence length="169" mass="19295">MESRGTLQKTNARLDTSRSNDDTRPIGPNFPGSWEKEYVVSFDMNPSMDPRNIDYAREWVIVLIVSLGSLCVDWSIVFRPPLRAIRSTKHLHYILTLFLIWLVPCAVARNIQTMIIARFFNGPELAAPMMIYTASPFIGPEIGPLVGGFINTFTTWYPARCYERLKADH</sequence>
<evidence type="ECO:0000313" key="4">
    <source>
        <dbReference type="Proteomes" id="UP000710440"/>
    </source>
</evidence>
<name>A0A9P3C7F9_ASPVI</name>
<protein>
    <submittedName>
        <fullName evidence="3">Uncharacterized protein</fullName>
    </submittedName>
</protein>
<proteinExistence type="predicted"/>
<keyword evidence="4" id="KW-1185">Reference proteome</keyword>